<proteinExistence type="predicted"/>
<dbReference type="InterPro" id="IPR013096">
    <property type="entry name" value="Cupin_2"/>
</dbReference>
<sequence>MKAVHVKDAEKYEPEKGWLRASTCHENNISLEYFVKPPKHSSPLHNHPQEQVCVVIKGVMRVRNKEGQESLLQPGDAAYFAANEPHAIENTLDEESVGVDIFVPGRSFDFWLKRGQATF</sequence>
<dbReference type="Gene3D" id="2.60.120.10">
    <property type="entry name" value="Jelly Rolls"/>
    <property type="match status" value="1"/>
</dbReference>
<dbReference type="GO" id="GO:0046872">
    <property type="term" value="F:metal ion binding"/>
    <property type="evidence" value="ECO:0007669"/>
    <property type="project" value="UniProtKB-KW"/>
</dbReference>
<keyword evidence="1" id="KW-0479">Metal-binding</keyword>
<organism evidence="3 4">
    <name type="scientific">candidate division WOR_3 bacterium SM1_77</name>
    <dbReference type="NCBI Taxonomy" id="1703778"/>
    <lineage>
        <taxon>Bacteria</taxon>
        <taxon>Bacteria division WOR-3</taxon>
    </lineage>
</organism>
<dbReference type="Pfam" id="PF07883">
    <property type="entry name" value="Cupin_2"/>
    <property type="match status" value="1"/>
</dbReference>
<accession>A0A0S8K2S5</accession>
<gene>
    <name evidence="3" type="ORF">AMJ74_01815</name>
</gene>
<dbReference type="SUPFAM" id="SSF51182">
    <property type="entry name" value="RmlC-like cupins"/>
    <property type="match status" value="1"/>
</dbReference>
<evidence type="ECO:0000259" key="2">
    <source>
        <dbReference type="Pfam" id="PF07883"/>
    </source>
</evidence>
<dbReference type="InterPro" id="IPR014710">
    <property type="entry name" value="RmlC-like_jellyroll"/>
</dbReference>
<reference evidence="3 4" key="1">
    <citation type="journal article" date="2015" name="Microbiome">
        <title>Genomic resolution of linkages in carbon, nitrogen, and sulfur cycling among widespread estuary sediment bacteria.</title>
        <authorList>
            <person name="Baker B.J."/>
            <person name="Lazar C.S."/>
            <person name="Teske A.P."/>
            <person name="Dick G.J."/>
        </authorList>
    </citation>
    <scope>NUCLEOTIDE SEQUENCE [LARGE SCALE GENOMIC DNA]</scope>
    <source>
        <strain evidence="3">SM1_77</strain>
    </source>
</reference>
<evidence type="ECO:0000313" key="3">
    <source>
        <dbReference type="EMBL" id="KPL15261.1"/>
    </source>
</evidence>
<dbReference type="AlphaFoldDB" id="A0A0S8K2S5"/>
<protein>
    <submittedName>
        <fullName evidence="3">Cupin</fullName>
    </submittedName>
</protein>
<dbReference type="Proteomes" id="UP000050975">
    <property type="component" value="Unassembled WGS sequence"/>
</dbReference>
<evidence type="ECO:0000256" key="1">
    <source>
        <dbReference type="ARBA" id="ARBA00022723"/>
    </source>
</evidence>
<comment type="caution">
    <text evidence="3">The sequence shown here is derived from an EMBL/GenBank/DDBJ whole genome shotgun (WGS) entry which is preliminary data.</text>
</comment>
<evidence type="ECO:0000313" key="4">
    <source>
        <dbReference type="Proteomes" id="UP000050975"/>
    </source>
</evidence>
<dbReference type="InterPro" id="IPR051610">
    <property type="entry name" value="GPI/OXD"/>
</dbReference>
<dbReference type="EMBL" id="LJVE01000019">
    <property type="protein sequence ID" value="KPL15261.1"/>
    <property type="molecule type" value="Genomic_DNA"/>
</dbReference>
<feature type="domain" description="Cupin type-2" evidence="2">
    <location>
        <begin position="37"/>
        <end position="101"/>
    </location>
</feature>
<dbReference type="InterPro" id="IPR011051">
    <property type="entry name" value="RmlC_Cupin_sf"/>
</dbReference>
<name>A0A0S8K2S5_UNCW3</name>
<dbReference type="PANTHER" id="PTHR35848">
    <property type="entry name" value="OXALATE-BINDING PROTEIN"/>
    <property type="match status" value="1"/>
</dbReference>